<accession>A0A232ETS1</accession>
<evidence type="ECO:0000313" key="2">
    <source>
        <dbReference type="Proteomes" id="UP000215335"/>
    </source>
</evidence>
<name>A0A232ETS1_9HYME</name>
<proteinExistence type="predicted"/>
<keyword evidence="2" id="KW-1185">Reference proteome</keyword>
<dbReference type="AlphaFoldDB" id="A0A232ETS1"/>
<sequence>MTVEFSSFKESVRSFLLMSRVSDPFYESQHAKTTSVTPLFLLNSRYGGRTKEVYVLTCTNHKIAFFIVSAEQSGQSRAPNEENNK</sequence>
<reference evidence="1 2" key="1">
    <citation type="journal article" date="2017" name="Curr. Biol.">
        <title>The Evolution of Venom by Co-option of Single-Copy Genes.</title>
        <authorList>
            <person name="Martinson E.O."/>
            <person name="Mrinalini"/>
            <person name="Kelkar Y.D."/>
            <person name="Chang C.H."/>
            <person name="Werren J.H."/>
        </authorList>
    </citation>
    <scope>NUCLEOTIDE SEQUENCE [LARGE SCALE GENOMIC DNA]</scope>
    <source>
        <strain evidence="1 2">Alberta</strain>
        <tissue evidence="1">Whole body</tissue>
    </source>
</reference>
<evidence type="ECO:0000313" key="1">
    <source>
        <dbReference type="EMBL" id="OXU21759.1"/>
    </source>
</evidence>
<comment type="caution">
    <text evidence="1">The sequence shown here is derived from an EMBL/GenBank/DDBJ whole genome shotgun (WGS) entry which is preliminary data.</text>
</comment>
<protein>
    <submittedName>
        <fullName evidence="1">Uncharacterized protein</fullName>
    </submittedName>
</protein>
<dbReference type="EMBL" id="NNAY01002230">
    <property type="protein sequence ID" value="OXU21759.1"/>
    <property type="molecule type" value="Genomic_DNA"/>
</dbReference>
<dbReference type="Proteomes" id="UP000215335">
    <property type="component" value="Unassembled WGS sequence"/>
</dbReference>
<organism evidence="1 2">
    <name type="scientific">Trichomalopsis sarcophagae</name>
    <dbReference type="NCBI Taxonomy" id="543379"/>
    <lineage>
        <taxon>Eukaryota</taxon>
        <taxon>Metazoa</taxon>
        <taxon>Ecdysozoa</taxon>
        <taxon>Arthropoda</taxon>
        <taxon>Hexapoda</taxon>
        <taxon>Insecta</taxon>
        <taxon>Pterygota</taxon>
        <taxon>Neoptera</taxon>
        <taxon>Endopterygota</taxon>
        <taxon>Hymenoptera</taxon>
        <taxon>Apocrita</taxon>
        <taxon>Proctotrupomorpha</taxon>
        <taxon>Chalcidoidea</taxon>
        <taxon>Pteromalidae</taxon>
        <taxon>Pteromalinae</taxon>
        <taxon>Trichomalopsis</taxon>
    </lineage>
</organism>
<gene>
    <name evidence="1" type="ORF">TSAR_013431</name>
</gene>